<organism evidence="3 4">
    <name type="scientific">Texcoconibacillus texcoconensis</name>
    <dbReference type="NCBI Taxonomy" id="1095777"/>
    <lineage>
        <taxon>Bacteria</taxon>
        <taxon>Bacillati</taxon>
        <taxon>Bacillota</taxon>
        <taxon>Bacilli</taxon>
        <taxon>Bacillales</taxon>
        <taxon>Bacillaceae</taxon>
        <taxon>Texcoconibacillus</taxon>
    </lineage>
</organism>
<evidence type="ECO:0000313" key="3">
    <source>
        <dbReference type="EMBL" id="MBB5174753.1"/>
    </source>
</evidence>
<dbReference type="Pfam" id="PF09648">
    <property type="entry name" value="YycI"/>
    <property type="match status" value="1"/>
</dbReference>
<dbReference type="InterPro" id="IPR018604">
    <property type="entry name" value="YycI-like"/>
</dbReference>
<name>A0A840QTW7_9BACI</name>
<evidence type="ECO:0000313" key="4">
    <source>
        <dbReference type="Proteomes" id="UP000551878"/>
    </source>
</evidence>
<proteinExistence type="predicted"/>
<protein>
    <submittedName>
        <fullName evidence="3">Regulatory protein YycI of two-component signal transduction system YycFG</fullName>
    </submittedName>
</protein>
<feature type="domain" description="Regulatory protein YycH-like" evidence="2">
    <location>
        <begin position="35"/>
        <end position="250"/>
    </location>
</feature>
<dbReference type="EMBL" id="JACHHB010000016">
    <property type="protein sequence ID" value="MBB5174753.1"/>
    <property type="molecule type" value="Genomic_DNA"/>
</dbReference>
<reference evidence="3 4" key="1">
    <citation type="submission" date="2020-08" db="EMBL/GenBank/DDBJ databases">
        <title>Genomic Encyclopedia of Type Strains, Phase IV (KMG-IV): sequencing the most valuable type-strain genomes for metagenomic binning, comparative biology and taxonomic classification.</title>
        <authorList>
            <person name="Goeker M."/>
        </authorList>
    </citation>
    <scope>NUCLEOTIDE SEQUENCE [LARGE SCALE GENOMIC DNA]</scope>
    <source>
        <strain evidence="3 4">DSM 24696</strain>
    </source>
</reference>
<dbReference type="Proteomes" id="UP000551878">
    <property type="component" value="Unassembled WGS sequence"/>
</dbReference>
<comment type="caution">
    <text evidence="3">The sequence shown here is derived from an EMBL/GenBank/DDBJ whole genome shotgun (WGS) entry which is preliminary data.</text>
</comment>
<accession>A0A840QTW7</accession>
<dbReference type="RefSeq" id="WP_184665159.1">
    <property type="nucleotide sequence ID" value="NZ_JACHHB010000016.1"/>
</dbReference>
<evidence type="ECO:0000256" key="1">
    <source>
        <dbReference type="SAM" id="Phobius"/>
    </source>
</evidence>
<dbReference type="GO" id="GO:0016020">
    <property type="term" value="C:membrane"/>
    <property type="evidence" value="ECO:0007669"/>
    <property type="project" value="InterPro"/>
</dbReference>
<keyword evidence="1" id="KW-0812">Transmembrane</keyword>
<gene>
    <name evidence="3" type="ORF">HNQ41_002971</name>
</gene>
<keyword evidence="1" id="KW-1133">Transmembrane helix</keyword>
<feature type="transmembrane region" description="Helical" evidence="1">
    <location>
        <begin position="6"/>
        <end position="25"/>
    </location>
</feature>
<evidence type="ECO:0000259" key="2">
    <source>
        <dbReference type="Pfam" id="PF09648"/>
    </source>
</evidence>
<dbReference type="AlphaFoldDB" id="A0A840QTW7"/>
<sequence length="256" mass="29974">MDWSKAKTIFIVTFLFLNVFLFYQLMDRQEERDMNVLSEATIHERLEEMNIEINIDDSEGVESGTHLTGSVRSFDEQQAAILEEQEIEIINDVILYSRLDDPYLLTSSNMSASVRSFLNENVIYGSEYELSEYDEDEQVIRLHQTFEDIKIQHFDANRYHLEIHINDDMEVEAYYQTNMSLNEHGREQEVLTPVKAIENLFNEQLIPENTAINDVELGYYSLFEPIDDIQIFAPMWRVNVNGKNYYVNAIDGAIQN</sequence>
<keyword evidence="1" id="KW-0472">Membrane</keyword>
<keyword evidence="4" id="KW-1185">Reference proteome</keyword>
<dbReference type="Gene3D" id="2.40.128.690">
    <property type="entry name" value="YycH protein, domain 3-like"/>
    <property type="match status" value="1"/>
</dbReference>